<protein>
    <submittedName>
        <fullName evidence="2">Uncharacterized protein</fullName>
    </submittedName>
</protein>
<proteinExistence type="predicted"/>
<accession>A0AAD9M4P8</accession>
<dbReference type="Proteomes" id="UP001232148">
    <property type="component" value="Unassembled WGS sequence"/>
</dbReference>
<sequence length="181" mass="19713">MASSPKCSTHHERLQLWQKPLPLTQAFSGPSSGDHRSTHRGYTAAVFSTRDTASRWGGGGGGLRQRHRFPIICRPPGSRHLNFIATPSASQQAVFVFGQEMFVLVAPPPASMPHRHCVGDQHWQTGTFGQVFSCKPPAMIVKPDSPVFVEDPDAREAFCPAEAPKPQRSNKGGGGTTRLLF</sequence>
<comment type="caution">
    <text evidence="2">The sequence shown here is derived from an EMBL/GenBank/DDBJ whole genome shotgun (WGS) entry which is preliminary data.</text>
</comment>
<evidence type="ECO:0000256" key="1">
    <source>
        <dbReference type="SAM" id="MobiDB-lite"/>
    </source>
</evidence>
<dbReference type="EMBL" id="MU842836">
    <property type="protein sequence ID" value="KAK2031812.1"/>
    <property type="molecule type" value="Genomic_DNA"/>
</dbReference>
<dbReference type="AlphaFoldDB" id="A0AAD9M4P8"/>
<organism evidence="2 3">
    <name type="scientific">Colletotrichum zoysiae</name>
    <dbReference type="NCBI Taxonomy" id="1216348"/>
    <lineage>
        <taxon>Eukaryota</taxon>
        <taxon>Fungi</taxon>
        <taxon>Dikarya</taxon>
        <taxon>Ascomycota</taxon>
        <taxon>Pezizomycotina</taxon>
        <taxon>Sordariomycetes</taxon>
        <taxon>Hypocreomycetidae</taxon>
        <taxon>Glomerellales</taxon>
        <taxon>Glomerellaceae</taxon>
        <taxon>Colletotrichum</taxon>
        <taxon>Colletotrichum graminicola species complex</taxon>
    </lineage>
</organism>
<reference evidence="2" key="1">
    <citation type="submission" date="2021-06" db="EMBL/GenBank/DDBJ databases">
        <title>Comparative genomics, transcriptomics and evolutionary studies reveal genomic signatures of adaptation to plant cell wall in hemibiotrophic fungi.</title>
        <authorList>
            <consortium name="DOE Joint Genome Institute"/>
            <person name="Baroncelli R."/>
            <person name="Diaz J.F."/>
            <person name="Benocci T."/>
            <person name="Peng M."/>
            <person name="Battaglia E."/>
            <person name="Haridas S."/>
            <person name="Andreopoulos W."/>
            <person name="Labutti K."/>
            <person name="Pangilinan J."/>
            <person name="Floch G.L."/>
            <person name="Makela M.R."/>
            <person name="Henrissat B."/>
            <person name="Grigoriev I.V."/>
            <person name="Crouch J.A."/>
            <person name="De Vries R.P."/>
            <person name="Sukno S.A."/>
            <person name="Thon M.R."/>
        </authorList>
    </citation>
    <scope>NUCLEOTIDE SEQUENCE</scope>
    <source>
        <strain evidence="2">MAFF235873</strain>
    </source>
</reference>
<evidence type="ECO:0000313" key="2">
    <source>
        <dbReference type="EMBL" id="KAK2031812.1"/>
    </source>
</evidence>
<keyword evidence="3" id="KW-1185">Reference proteome</keyword>
<feature type="compositionally biased region" description="Gly residues" evidence="1">
    <location>
        <begin position="171"/>
        <end position="181"/>
    </location>
</feature>
<evidence type="ECO:0000313" key="3">
    <source>
        <dbReference type="Proteomes" id="UP001232148"/>
    </source>
</evidence>
<gene>
    <name evidence="2" type="ORF">LX32DRAFT_244171</name>
</gene>
<name>A0AAD9M4P8_9PEZI</name>
<feature type="region of interest" description="Disordered" evidence="1">
    <location>
        <begin position="162"/>
        <end position="181"/>
    </location>
</feature>